<reference evidence="11" key="1">
    <citation type="submission" date="2021-01" db="UniProtKB">
        <authorList>
            <consortium name="EnsemblMetazoa"/>
        </authorList>
    </citation>
    <scope>IDENTIFICATION</scope>
</reference>
<evidence type="ECO:0000259" key="10">
    <source>
        <dbReference type="SMART" id="SM00657"/>
    </source>
</evidence>
<dbReference type="AlphaFoldDB" id="A0A7M7JUE1"/>
<evidence type="ECO:0000313" key="12">
    <source>
        <dbReference type="Proteomes" id="UP000594260"/>
    </source>
</evidence>
<proteinExistence type="inferred from homology"/>
<dbReference type="GO" id="GO:0005666">
    <property type="term" value="C:RNA polymerase III complex"/>
    <property type="evidence" value="ECO:0007669"/>
    <property type="project" value="InterPro"/>
</dbReference>
<dbReference type="GO" id="GO:0006384">
    <property type="term" value="P:transcription initiation at RNA polymerase III promoter"/>
    <property type="evidence" value="ECO:0007669"/>
    <property type="project" value="InterPro"/>
</dbReference>
<dbReference type="GeneID" id="111248751"/>
<evidence type="ECO:0000256" key="2">
    <source>
        <dbReference type="ARBA" id="ARBA00006898"/>
    </source>
</evidence>
<evidence type="ECO:0000256" key="9">
    <source>
        <dbReference type="ARBA" id="ARBA00045808"/>
    </source>
</evidence>
<comment type="subcellular location">
    <subcellularLocation>
        <location evidence="1">Nucleus</location>
    </subcellularLocation>
</comment>
<keyword evidence="5" id="KW-0804">Transcription</keyword>
<keyword evidence="6" id="KW-0539">Nucleus</keyword>
<evidence type="ECO:0000256" key="4">
    <source>
        <dbReference type="ARBA" id="ARBA00022478"/>
    </source>
</evidence>
<comment type="function">
    <text evidence="7">Accessory protein for the calcitonin gene-related peptide (CGRP) receptor. It modulates CGRP responsiveness in a variety of tissues.</text>
</comment>
<evidence type="ECO:0000256" key="3">
    <source>
        <dbReference type="ARBA" id="ARBA00016672"/>
    </source>
</evidence>
<dbReference type="InterPro" id="IPR006590">
    <property type="entry name" value="RNA_pol_Rpb4/RPC9_core"/>
</dbReference>
<dbReference type="PANTHER" id="PTHR15561">
    <property type="entry name" value="CALCITONIN GENE-RELATED PEPTIDE-RECEPTOR COMPONENT PROTEIN"/>
    <property type="match status" value="1"/>
</dbReference>
<dbReference type="InterPro" id="IPR005574">
    <property type="entry name" value="Rpb4/RPC9"/>
</dbReference>
<dbReference type="InterPro" id="IPR038324">
    <property type="entry name" value="Rpb4/RPC9_sf"/>
</dbReference>
<dbReference type="InterPro" id="IPR010997">
    <property type="entry name" value="HRDC-like_sf"/>
</dbReference>
<evidence type="ECO:0000256" key="8">
    <source>
        <dbReference type="ARBA" id="ARBA00044007"/>
    </source>
</evidence>
<keyword evidence="12" id="KW-1185">Reference proteome</keyword>
<dbReference type="EnsemblMetazoa" id="XM_022801625">
    <property type="protein sequence ID" value="XP_022657360"/>
    <property type="gene ID" value="LOC111248751"/>
</dbReference>
<dbReference type="SUPFAM" id="SSF47819">
    <property type="entry name" value="HRDC-like"/>
    <property type="match status" value="1"/>
</dbReference>
<feature type="domain" description="RNA polymerase Rpb4/RPC9 core" evidence="10">
    <location>
        <begin position="8"/>
        <end position="127"/>
    </location>
</feature>
<comment type="function">
    <text evidence="9">DNA-dependent RNA polymerase catalyzes the transcription of DNA into RNA using the four ribonucleoside triphosphates as substrates. Specific peripheric component of RNA polymerase III (Pol III) which synthesizes small non-coding RNAs including 5S rRNA, snRNAs, tRNAs and miRNAs from at least 500 distinct genomic loci. With POLR3H/RPC8 forms a mobile stalk that protrudes from Pol III core and functions primarily in transcription initiation. Pol III plays a key role in sensing and limiting infection by intracellular bacteria and DNA viruses. Acts as nuclear and cytosolic DNA sensor involved in innate immune response. Can sense non-self dsDNA that serves as template for transcription into dsRNA. The non-self RNA polymerase III transcripts, such as Epstein-Barr virus-encoded RNAs (EBERs) induce type I interferon and NF-kappa-B through the RIG-I pathway.</text>
</comment>
<evidence type="ECO:0000256" key="6">
    <source>
        <dbReference type="ARBA" id="ARBA00023242"/>
    </source>
</evidence>
<dbReference type="OrthoDB" id="1746530at2759"/>
<organism evidence="11 12">
    <name type="scientific">Varroa destructor</name>
    <name type="common">Honeybee mite</name>
    <dbReference type="NCBI Taxonomy" id="109461"/>
    <lineage>
        <taxon>Eukaryota</taxon>
        <taxon>Metazoa</taxon>
        <taxon>Ecdysozoa</taxon>
        <taxon>Arthropoda</taxon>
        <taxon>Chelicerata</taxon>
        <taxon>Arachnida</taxon>
        <taxon>Acari</taxon>
        <taxon>Parasitiformes</taxon>
        <taxon>Mesostigmata</taxon>
        <taxon>Gamasina</taxon>
        <taxon>Dermanyssoidea</taxon>
        <taxon>Varroidae</taxon>
        <taxon>Varroa</taxon>
    </lineage>
</organism>
<evidence type="ECO:0000313" key="11">
    <source>
        <dbReference type="EnsemblMetazoa" id="XP_022657360"/>
    </source>
</evidence>
<comment type="similarity">
    <text evidence="2">Belongs to the eukaryotic RPC9 RNA polymerase subunit family.</text>
</comment>
<dbReference type="InterPro" id="IPR038846">
    <property type="entry name" value="RPC9"/>
</dbReference>
<dbReference type="GO" id="GO:0000166">
    <property type="term" value="F:nucleotide binding"/>
    <property type="evidence" value="ECO:0007669"/>
    <property type="project" value="InterPro"/>
</dbReference>
<sequence>MITTIIKMSVVKPMAALLSNFEVLSILRASQAEAKSCKSLATLSYETLKHLEQSPAAKQSEAVVVAFLQEIKDFPKPLSKAEKLQLLNLRPTNVAELQVIIENVEERLTEQELDSLLEIVSRLIPPLEEEVMEQES</sequence>
<accession>A0A7M7JUE1</accession>
<name>A0A7M7JUE1_VARDE</name>
<dbReference type="PANTHER" id="PTHR15561:SF0">
    <property type="entry name" value="DNA-DIRECTED RNA POLYMERASE III SUBUNIT RPC9"/>
    <property type="match status" value="1"/>
</dbReference>
<dbReference type="SMART" id="SM00657">
    <property type="entry name" value="RPOL4c"/>
    <property type="match status" value="1"/>
</dbReference>
<dbReference type="InParanoid" id="A0A7M7JUE1"/>
<evidence type="ECO:0000256" key="5">
    <source>
        <dbReference type="ARBA" id="ARBA00023163"/>
    </source>
</evidence>
<comment type="subunit">
    <text evidence="8">Component of the RNA polymerase III complex consisting of 17 subunits: a ten-subunit horseshoe-shaped catalytic core composed of POLR3A/RPC1, POLR3B/RPC2, POLR1C/RPAC1, POLR1D/RPAC2, POLR3K/RPC10, POLR2E/RPABC1, POLR2F/RPABC2, POLR2H/RPABC3, POLR2K/RPABC4 and POLR2L/RPABC5; a mobile stalk composed of two subunits POLR3H/RPC8 and CRCP/RPC9, protruding from the core and functioning primarily in transcription initiation; and additional subunits homologous to general transcription factors of the RNA polymerase II machinery, POLR3C/RPC3-POLR3F/RPC6-POLR3G/RPC7 heterotrimer required for transcription initiation and POLR3D/RPC4-POLR3E/RPC5 heterodimer involved in both transcription initiation and termination.</text>
</comment>
<dbReference type="KEGG" id="vde:111248751"/>
<dbReference type="RefSeq" id="XP_022657360.1">
    <property type="nucleotide sequence ID" value="XM_022801625.1"/>
</dbReference>
<protein>
    <recommendedName>
        <fullName evidence="3">DNA-directed RNA polymerase III subunit RPC9</fullName>
    </recommendedName>
</protein>
<dbReference type="Proteomes" id="UP000594260">
    <property type="component" value="Unplaced"/>
</dbReference>
<dbReference type="Gene3D" id="1.20.1250.40">
    <property type="match status" value="1"/>
</dbReference>
<dbReference type="Pfam" id="PF03874">
    <property type="entry name" value="RNA_pol_Rpb4"/>
    <property type="match status" value="1"/>
</dbReference>
<evidence type="ECO:0000256" key="1">
    <source>
        <dbReference type="ARBA" id="ARBA00004123"/>
    </source>
</evidence>
<evidence type="ECO:0000256" key="7">
    <source>
        <dbReference type="ARBA" id="ARBA00043924"/>
    </source>
</evidence>
<dbReference type="OMA" id="VMIINLR"/>
<keyword evidence="4" id="KW-0240">DNA-directed RNA polymerase</keyword>